<gene>
    <name evidence="1" type="ORF">UFOPK2576_00501</name>
    <name evidence="2" type="ORF">UFOPK4358_00591</name>
</gene>
<dbReference type="GO" id="GO:0051537">
    <property type="term" value="F:2 iron, 2 sulfur cluster binding"/>
    <property type="evidence" value="ECO:0007669"/>
    <property type="project" value="InterPro"/>
</dbReference>
<dbReference type="InterPro" id="IPR006311">
    <property type="entry name" value="TAT_signal"/>
</dbReference>
<proteinExistence type="predicted"/>
<dbReference type="Gene3D" id="2.102.10.10">
    <property type="entry name" value="Rieske [2Fe-2S] iron-sulphur domain"/>
    <property type="match status" value="1"/>
</dbReference>
<protein>
    <submittedName>
        <fullName evidence="2">Unannotated protein</fullName>
    </submittedName>
</protein>
<organism evidence="2">
    <name type="scientific">freshwater metagenome</name>
    <dbReference type="NCBI Taxonomy" id="449393"/>
    <lineage>
        <taxon>unclassified sequences</taxon>
        <taxon>metagenomes</taxon>
        <taxon>ecological metagenomes</taxon>
    </lineage>
</organism>
<dbReference type="EMBL" id="CAFBQQ010000082">
    <property type="protein sequence ID" value="CAB5063984.1"/>
    <property type="molecule type" value="Genomic_DNA"/>
</dbReference>
<dbReference type="InterPro" id="IPR036922">
    <property type="entry name" value="Rieske_2Fe-2S_sf"/>
</dbReference>
<evidence type="ECO:0000313" key="2">
    <source>
        <dbReference type="EMBL" id="CAB5063984.1"/>
    </source>
</evidence>
<dbReference type="EMBL" id="CAEZXQ010000057">
    <property type="protein sequence ID" value="CAB4692473.1"/>
    <property type="molecule type" value="Genomic_DNA"/>
</dbReference>
<dbReference type="PROSITE" id="PS51318">
    <property type="entry name" value="TAT"/>
    <property type="match status" value="1"/>
</dbReference>
<name>A0A6J7UBX0_9ZZZZ</name>
<dbReference type="SUPFAM" id="SSF50022">
    <property type="entry name" value="ISP domain"/>
    <property type="match status" value="1"/>
</dbReference>
<dbReference type="AlphaFoldDB" id="A0A6J7UBX0"/>
<sequence length="140" mass="14029">MVSLSRRNFICASAALAALATVPAAAATGVKTLANGKTEIDLASNTALASVGGVVELTIKKYGKVALVRTSKSANGFSVLNLSCPHAGVIVKQSTSGWICSAPRGHGSEFALNGALKVGPASSALKSITFTATKKAVTIA</sequence>
<reference evidence="2" key="1">
    <citation type="submission" date="2020-05" db="EMBL/GenBank/DDBJ databases">
        <authorList>
            <person name="Chiriac C."/>
            <person name="Salcher M."/>
            <person name="Ghai R."/>
            <person name="Kavagutti S V."/>
        </authorList>
    </citation>
    <scope>NUCLEOTIDE SEQUENCE</scope>
</reference>
<accession>A0A6J7UBX0</accession>
<evidence type="ECO:0000313" key="1">
    <source>
        <dbReference type="EMBL" id="CAB4692473.1"/>
    </source>
</evidence>